<feature type="transmembrane region" description="Helical" evidence="8">
    <location>
        <begin position="208"/>
        <end position="227"/>
    </location>
</feature>
<dbReference type="PANTHER" id="PTHR11654">
    <property type="entry name" value="OLIGOPEPTIDE TRANSPORTER-RELATED"/>
    <property type="match status" value="1"/>
</dbReference>
<evidence type="ECO:0000256" key="8">
    <source>
        <dbReference type="SAM" id="Phobius"/>
    </source>
</evidence>
<keyword evidence="10" id="KW-1185">Reference proteome</keyword>
<keyword evidence="3 8" id="KW-0812">Transmembrane</keyword>
<accession>A0A6J8A5K4</accession>
<evidence type="ECO:0000256" key="1">
    <source>
        <dbReference type="ARBA" id="ARBA00004141"/>
    </source>
</evidence>
<feature type="transmembrane region" description="Helical" evidence="8">
    <location>
        <begin position="495"/>
        <end position="516"/>
    </location>
</feature>
<evidence type="ECO:0000313" key="9">
    <source>
        <dbReference type="EMBL" id="CAC5361819.1"/>
    </source>
</evidence>
<dbReference type="Pfam" id="PF00854">
    <property type="entry name" value="PTR2"/>
    <property type="match status" value="2"/>
</dbReference>
<dbReference type="InterPro" id="IPR000109">
    <property type="entry name" value="POT_fam"/>
</dbReference>
<evidence type="ECO:0000256" key="6">
    <source>
        <dbReference type="ARBA" id="ARBA00023136"/>
    </source>
</evidence>
<keyword evidence="4" id="KW-0653">Protein transport</keyword>
<feature type="transmembrane region" description="Helical" evidence="8">
    <location>
        <begin position="67"/>
        <end position="87"/>
    </location>
</feature>
<evidence type="ECO:0000256" key="2">
    <source>
        <dbReference type="ARBA" id="ARBA00005982"/>
    </source>
</evidence>
<reference evidence="9 10" key="1">
    <citation type="submission" date="2020-06" db="EMBL/GenBank/DDBJ databases">
        <authorList>
            <person name="Li R."/>
            <person name="Bekaert M."/>
        </authorList>
    </citation>
    <scope>NUCLEOTIDE SEQUENCE [LARGE SCALE GENOMIC DNA]</scope>
    <source>
        <strain evidence="10">wild</strain>
    </source>
</reference>
<evidence type="ECO:0000256" key="7">
    <source>
        <dbReference type="SAM" id="MobiDB-lite"/>
    </source>
</evidence>
<dbReference type="Gene3D" id="1.20.1250.20">
    <property type="entry name" value="MFS general substrate transporter like domains"/>
    <property type="match status" value="1"/>
</dbReference>
<feature type="transmembrane region" description="Helical" evidence="8">
    <location>
        <begin position="326"/>
        <end position="346"/>
    </location>
</feature>
<keyword evidence="4" id="KW-0571">Peptide transport</keyword>
<gene>
    <name evidence="9" type="ORF">MCOR_3792</name>
</gene>
<feature type="transmembrane region" description="Helical" evidence="8">
    <location>
        <begin position="239"/>
        <end position="260"/>
    </location>
</feature>
<sequence length="651" mass="72407">MDENTSLISGRNRETGQSVNGSGCKVKVAEAAVLMTITLERIAFYSLAGNLVLFLNTNPYAWTSYNAVYALLYFFGISYLMSFFGGLIADTLLGRFKSLLLSLLLYLVGYLFLPLLRSTPQNIHKHPELDLPKLCKLSPYINMINISHGLIDINHQKSPFDESCSGLMFGVLTLIAIGSGPFRSNIAPFGADQVKGESQQANLTFFNWYYWCVNVGTLIALLVITYVQQHESFYDGYLSALICLAVAAFVFLCGSCSYVYRPRTGSVFKNIFTVLCEACTKCCRRRKPDSGLGDDAIEQPSSCLDFAMYRYGGNFQEGTVNEVKKVLKIICVFLTMVPYWMVYFQMETTFLLQGLHMNLNLPKESTNVTVDCNPQNSTGNDDPDDISGKPPKLVAAWLSIFDIIFVIILIPVFDRIIYPRLAKAGRPMGFVLRVSLGMMIAASAVCVAGVVEHYHLKSVYQNDSMPCCTHTVQQKIGRTVYNAAEMSVLWQIPQYALIGLSEVFASIAALEFAYLMAPKSAKGIIMGLFYLFTGVGSFIGFASMAIFQGIWFGPYDSGNINCRLPCTENGGKFDIKLKCHLDNYFFFLAGIEVLGLLLFLFVVKICRIQNEISAVVRQKSQPQIISKRSVTERLKSPVSLQRQSSSDISVT</sequence>
<proteinExistence type="inferred from homology"/>
<dbReference type="InterPro" id="IPR036259">
    <property type="entry name" value="MFS_trans_sf"/>
</dbReference>
<protein>
    <submittedName>
        <fullName evidence="9">SLC15A3_4</fullName>
    </submittedName>
</protein>
<keyword evidence="5 8" id="KW-1133">Transmembrane helix</keyword>
<organism evidence="9 10">
    <name type="scientific">Mytilus coruscus</name>
    <name type="common">Sea mussel</name>
    <dbReference type="NCBI Taxonomy" id="42192"/>
    <lineage>
        <taxon>Eukaryota</taxon>
        <taxon>Metazoa</taxon>
        <taxon>Spiralia</taxon>
        <taxon>Lophotrochozoa</taxon>
        <taxon>Mollusca</taxon>
        <taxon>Bivalvia</taxon>
        <taxon>Autobranchia</taxon>
        <taxon>Pteriomorphia</taxon>
        <taxon>Mytilida</taxon>
        <taxon>Mytiloidea</taxon>
        <taxon>Mytilidae</taxon>
        <taxon>Mytilinae</taxon>
        <taxon>Mytilus</taxon>
    </lineage>
</organism>
<feature type="transmembrane region" description="Helical" evidence="8">
    <location>
        <begin position="394"/>
        <end position="418"/>
    </location>
</feature>
<comment type="similarity">
    <text evidence="2">Belongs to the major facilitator superfamily. Proton-dependent oligopeptide transporter (POT/PTR) (TC 2.A.17) family.</text>
</comment>
<dbReference type="Proteomes" id="UP000507470">
    <property type="component" value="Unassembled WGS sequence"/>
</dbReference>
<feature type="transmembrane region" description="Helical" evidence="8">
    <location>
        <begin position="42"/>
        <end position="61"/>
    </location>
</feature>
<comment type="subcellular location">
    <subcellularLocation>
        <location evidence="1">Membrane</location>
        <topology evidence="1">Multi-pass membrane protein</topology>
    </subcellularLocation>
</comment>
<dbReference type="GO" id="GO:0022857">
    <property type="term" value="F:transmembrane transporter activity"/>
    <property type="evidence" value="ECO:0007669"/>
    <property type="project" value="InterPro"/>
</dbReference>
<evidence type="ECO:0000256" key="5">
    <source>
        <dbReference type="ARBA" id="ARBA00022989"/>
    </source>
</evidence>
<evidence type="ECO:0000256" key="4">
    <source>
        <dbReference type="ARBA" id="ARBA00022856"/>
    </source>
</evidence>
<dbReference type="EMBL" id="CACVKT020000698">
    <property type="protein sequence ID" value="CAC5361819.1"/>
    <property type="molecule type" value="Genomic_DNA"/>
</dbReference>
<name>A0A6J8A5K4_MYTCO</name>
<dbReference type="AlphaFoldDB" id="A0A6J8A5K4"/>
<dbReference type="SUPFAM" id="SSF103473">
    <property type="entry name" value="MFS general substrate transporter"/>
    <property type="match status" value="1"/>
</dbReference>
<dbReference type="GO" id="GO:0015833">
    <property type="term" value="P:peptide transport"/>
    <property type="evidence" value="ECO:0007669"/>
    <property type="project" value="UniProtKB-KW"/>
</dbReference>
<dbReference type="GO" id="GO:0016020">
    <property type="term" value="C:membrane"/>
    <property type="evidence" value="ECO:0007669"/>
    <property type="project" value="UniProtKB-SubCell"/>
</dbReference>
<keyword evidence="4" id="KW-0813">Transport</keyword>
<feature type="transmembrane region" description="Helical" evidence="8">
    <location>
        <begin position="584"/>
        <end position="603"/>
    </location>
</feature>
<feature type="transmembrane region" description="Helical" evidence="8">
    <location>
        <begin position="99"/>
        <end position="116"/>
    </location>
</feature>
<dbReference type="OrthoDB" id="8904098at2759"/>
<feature type="transmembrane region" description="Helical" evidence="8">
    <location>
        <begin position="430"/>
        <end position="451"/>
    </location>
</feature>
<evidence type="ECO:0000313" key="10">
    <source>
        <dbReference type="Proteomes" id="UP000507470"/>
    </source>
</evidence>
<feature type="transmembrane region" description="Helical" evidence="8">
    <location>
        <begin position="528"/>
        <end position="551"/>
    </location>
</feature>
<keyword evidence="6 8" id="KW-0472">Membrane</keyword>
<feature type="region of interest" description="Disordered" evidence="7">
    <location>
        <begin position="1"/>
        <end position="21"/>
    </location>
</feature>
<evidence type="ECO:0000256" key="3">
    <source>
        <dbReference type="ARBA" id="ARBA00022692"/>
    </source>
</evidence>